<accession>A0ABT0BEY5</accession>
<protein>
    <recommendedName>
        <fullName evidence="2">phospholipase C</fullName>
        <ecNumber evidence="2">3.1.4.3</ecNumber>
    </recommendedName>
</protein>
<keyword evidence="3" id="KW-0378">Hydrolase</keyword>
<comment type="caution">
    <text evidence="6">The sequence shown here is derived from an EMBL/GenBank/DDBJ whole genome shotgun (WGS) entry which is preliminary data.</text>
</comment>
<dbReference type="Pfam" id="PF04185">
    <property type="entry name" value="Phosphoesterase"/>
    <property type="match status" value="1"/>
</dbReference>
<dbReference type="InterPro" id="IPR007312">
    <property type="entry name" value="Phosphoesterase"/>
</dbReference>
<dbReference type="InterPro" id="IPR017767">
    <property type="entry name" value="PC-PLC"/>
</dbReference>
<evidence type="ECO:0000313" key="6">
    <source>
        <dbReference type="EMBL" id="MCJ2183594.1"/>
    </source>
</evidence>
<dbReference type="PROSITE" id="PS51318">
    <property type="entry name" value="TAT"/>
    <property type="match status" value="1"/>
</dbReference>
<proteinExistence type="inferred from homology"/>
<evidence type="ECO:0000259" key="5">
    <source>
        <dbReference type="Pfam" id="PF05506"/>
    </source>
</evidence>
<dbReference type="InterPro" id="IPR006311">
    <property type="entry name" value="TAT_signal"/>
</dbReference>
<evidence type="ECO:0000313" key="7">
    <source>
        <dbReference type="Proteomes" id="UP001162881"/>
    </source>
</evidence>
<feature type="domain" description="Bacterial phospholipase C C-terminal" evidence="5">
    <location>
        <begin position="514"/>
        <end position="599"/>
    </location>
</feature>
<dbReference type="PANTHER" id="PTHR31956:SF36">
    <property type="entry name" value="NON-HEMOLYTIC PHOSPHOLIPASE C"/>
    <property type="match status" value="1"/>
</dbReference>
<dbReference type="EC" id="3.1.4.3" evidence="2"/>
<evidence type="ECO:0000256" key="2">
    <source>
        <dbReference type="ARBA" id="ARBA00012018"/>
    </source>
</evidence>
<dbReference type="InterPro" id="IPR017850">
    <property type="entry name" value="Alkaline_phosphatase_core_sf"/>
</dbReference>
<dbReference type="InterPro" id="IPR008475">
    <property type="entry name" value="PLipase_C_C"/>
</dbReference>
<organism evidence="6 7">
    <name type="scientific">Novosphingobium organovorum</name>
    <dbReference type="NCBI Taxonomy" id="2930092"/>
    <lineage>
        <taxon>Bacteria</taxon>
        <taxon>Pseudomonadati</taxon>
        <taxon>Pseudomonadota</taxon>
        <taxon>Alphaproteobacteria</taxon>
        <taxon>Sphingomonadales</taxon>
        <taxon>Sphingomonadaceae</taxon>
        <taxon>Novosphingobium</taxon>
    </lineage>
</organism>
<dbReference type="Gene3D" id="3.40.720.10">
    <property type="entry name" value="Alkaline Phosphatase, subunit A"/>
    <property type="match status" value="2"/>
</dbReference>
<sequence length="693" mass="75042">MTDTTRRSVLSATLKGGALGGFAALFPEIARAAAIPAKVGTGTIRDVEHVVILMQENRSFDHYFGTMPGVRGYGDPYPAPAPDLPDGTKRSVLTQLNEKWDGPRVIAPFALNTRQTFAHMRVEDTPHTWPDAQAAWDNGRMARWPEAKHLHSMGHYDAADLGFQYAMAEAFTLCDAYHCSVQLGTNPNRTVLWSGTIDGGAENGGPALGNSHDDLGQYDTPYTWHTYVERLQQAGIDWTVYQDMDDNFTDNPLVGFKAFYDAAKGLPGSDPELVRRGMTTRGLDQLRRDCLAGTLPQVSYVIGTAEGSEHPVPSSPAQGAAYTAQVLEALTANPDVFARTAFFVLFDENDGFFDHVPPPAPPSPDPSQPSGFAGASQISTKNEYHLTRSKADASLERDEFMGRPYGLGARVPAYILSPWSRGGYVTSEVFDHTSVIRFLEARFGVHEPNISPWRRAVCGDMMSAFDFATPNDRPVPAMPDPAPLAARARALPGRTVPPIPAEAVLPVQPEGDRPHRASLYDLEVNWTLNPAAGQIALAFVNRSARAAVFHVYDRHALDAIPRRYTVAGGGRLEGQWALHEAGYDLQVMGPEGFHRRLAGAGSGAASDPAQNDVVVRAAEGTLAGHADAVPYLTVGTDASGLTLHDGRKVRTLKPGHPLPVPVDRQGRYDLSIVREGDAVFLRQFAGRLPGLAS</sequence>
<dbReference type="NCBIfam" id="TIGR03396">
    <property type="entry name" value="PC_PLC"/>
    <property type="match status" value="1"/>
</dbReference>
<feature type="region of interest" description="Disordered" evidence="4">
    <location>
        <begin position="354"/>
        <end position="378"/>
    </location>
</feature>
<dbReference type="Pfam" id="PF05506">
    <property type="entry name" value="PLipase_C_C"/>
    <property type="match status" value="1"/>
</dbReference>
<keyword evidence="7" id="KW-1185">Reference proteome</keyword>
<gene>
    <name evidence="6" type="ORF">MTR62_12965</name>
</gene>
<dbReference type="EMBL" id="JALHLF010000053">
    <property type="protein sequence ID" value="MCJ2183594.1"/>
    <property type="molecule type" value="Genomic_DNA"/>
</dbReference>
<evidence type="ECO:0000256" key="4">
    <source>
        <dbReference type="SAM" id="MobiDB-lite"/>
    </source>
</evidence>
<dbReference type="RefSeq" id="WP_244021557.1">
    <property type="nucleotide sequence ID" value="NZ_JALHLF010000053.1"/>
</dbReference>
<reference evidence="6" key="1">
    <citation type="submission" date="2022-03" db="EMBL/GenBank/DDBJ databases">
        <title>Identification of a novel bacterium isolated from mangrove sediments.</title>
        <authorList>
            <person name="Pan X."/>
        </authorList>
    </citation>
    <scope>NUCLEOTIDE SEQUENCE</scope>
    <source>
        <strain evidence="6">B1949</strain>
    </source>
</reference>
<comment type="similarity">
    <text evidence="1">Belongs to the bacterial phospholipase C family.</text>
</comment>
<evidence type="ECO:0000256" key="3">
    <source>
        <dbReference type="ARBA" id="ARBA00022801"/>
    </source>
</evidence>
<feature type="compositionally biased region" description="Pro residues" evidence="4">
    <location>
        <begin position="356"/>
        <end position="367"/>
    </location>
</feature>
<dbReference type="Proteomes" id="UP001162881">
    <property type="component" value="Unassembled WGS sequence"/>
</dbReference>
<evidence type="ECO:0000256" key="1">
    <source>
        <dbReference type="ARBA" id="ARBA00009717"/>
    </source>
</evidence>
<name>A0ABT0BEY5_9SPHN</name>
<dbReference type="PANTHER" id="PTHR31956">
    <property type="entry name" value="NON-SPECIFIC PHOSPHOLIPASE C4-RELATED"/>
    <property type="match status" value="1"/>
</dbReference>